<dbReference type="RefSeq" id="WP_154525767.1">
    <property type="nucleotide sequence ID" value="NZ_JAQYJL010000022.1"/>
</dbReference>
<comment type="similarity">
    <text evidence="3 8">Belongs to the methylenetetrahydrofolate reductase family.</text>
</comment>
<dbReference type="Proteomes" id="UP000481852">
    <property type="component" value="Unassembled WGS sequence"/>
</dbReference>
<accession>A0A6L5X9M5</accession>
<comment type="cofactor">
    <cofactor evidence="1 8">
        <name>FAD</name>
        <dbReference type="ChEBI" id="CHEBI:57692"/>
    </cofactor>
</comment>
<dbReference type="InterPro" id="IPR003171">
    <property type="entry name" value="Mehydrof_redctse-like"/>
</dbReference>
<evidence type="ECO:0000256" key="7">
    <source>
        <dbReference type="ARBA" id="ARBA00048628"/>
    </source>
</evidence>
<dbReference type="GO" id="GO:0005829">
    <property type="term" value="C:cytosol"/>
    <property type="evidence" value="ECO:0007669"/>
    <property type="project" value="TreeGrafter"/>
</dbReference>
<dbReference type="Pfam" id="PF02219">
    <property type="entry name" value="MTHFR"/>
    <property type="match status" value="1"/>
</dbReference>
<evidence type="ECO:0000256" key="4">
    <source>
        <dbReference type="ARBA" id="ARBA00022630"/>
    </source>
</evidence>
<evidence type="ECO:0000313" key="9">
    <source>
        <dbReference type="EMBL" id="MSS15182.1"/>
    </source>
</evidence>
<dbReference type="GO" id="GO:0071949">
    <property type="term" value="F:FAD binding"/>
    <property type="evidence" value="ECO:0007669"/>
    <property type="project" value="TreeGrafter"/>
</dbReference>
<comment type="caution">
    <text evidence="9">The sequence shown here is derived from an EMBL/GenBank/DDBJ whole genome shotgun (WGS) entry which is preliminary data.</text>
</comment>
<dbReference type="SUPFAM" id="SSF51730">
    <property type="entry name" value="FAD-linked oxidoreductase"/>
    <property type="match status" value="1"/>
</dbReference>
<keyword evidence="6 8" id="KW-0560">Oxidoreductase</keyword>
<dbReference type="CDD" id="cd00537">
    <property type="entry name" value="MTHFR"/>
    <property type="match status" value="1"/>
</dbReference>
<evidence type="ECO:0000256" key="6">
    <source>
        <dbReference type="ARBA" id="ARBA00023002"/>
    </source>
</evidence>
<dbReference type="PANTHER" id="PTHR45754">
    <property type="entry name" value="METHYLENETETRAHYDROFOLATE REDUCTASE"/>
    <property type="match status" value="1"/>
</dbReference>
<protein>
    <recommendedName>
        <fullName evidence="8">Methylenetetrahydrofolate reductase</fullName>
    </recommendedName>
</protein>
<proteinExistence type="inferred from homology"/>
<evidence type="ECO:0000313" key="10">
    <source>
        <dbReference type="Proteomes" id="UP000481852"/>
    </source>
</evidence>
<comment type="catalytic activity">
    <reaction evidence="7">
        <text>(6S)-5-methyl-5,6,7,8-tetrahydrofolate + NAD(+) = (6R)-5,10-methylene-5,6,7,8-tetrahydrofolate + NADH + H(+)</text>
        <dbReference type="Rhea" id="RHEA:19821"/>
        <dbReference type="ChEBI" id="CHEBI:15378"/>
        <dbReference type="ChEBI" id="CHEBI:15636"/>
        <dbReference type="ChEBI" id="CHEBI:18608"/>
        <dbReference type="ChEBI" id="CHEBI:57540"/>
        <dbReference type="ChEBI" id="CHEBI:57945"/>
        <dbReference type="EC" id="1.5.1.54"/>
    </reaction>
    <physiologicalReaction direction="right-to-left" evidence="7">
        <dbReference type="Rhea" id="RHEA:19823"/>
    </physiologicalReaction>
</comment>
<dbReference type="EMBL" id="VULZ01000009">
    <property type="protein sequence ID" value="MSS15182.1"/>
    <property type="molecule type" value="Genomic_DNA"/>
</dbReference>
<dbReference type="AlphaFoldDB" id="A0A6L5X9M5"/>
<evidence type="ECO:0000256" key="3">
    <source>
        <dbReference type="ARBA" id="ARBA00006743"/>
    </source>
</evidence>
<evidence type="ECO:0000256" key="8">
    <source>
        <dbReference type="RuleBase" id="RU003862"/>
    </source>
</evidence>
<name>A0A6L5X9M5_9FIRM</name>
<keyword evidence="10" id="KW-1185">Reference proteome</keyword>
<keyword evidence="5 8" id="KW-0274">FAD</keyword>
<gene>
    <name evidence="9" type="ORF">FYJ35_09070</name>
</gene>
<reference evidence="9 10" key="1">
    <citation type="submission" date="2019-08" db="EMBL/GenBank/DDBJ databases">
        <title>In-depth cultivation of the pig gut microbiome towards novel bacterial diversity and tailored functional studies.</title>
        <authorList>
            <person name="Wylensek D."/>
            <person name="Hitch T.C.A."/>
            <person name="Clavel T."/>
        </authorList>
    </citation>
    <scope>NUCLEOTIDE SEQUENCE [LARGE SCALE GENOMIC DNA]</scope>
    <source>
        <strain evidence="9 10">Oil+RF-744-WCA-WT-11</strain>
    </source>
</reference>
<evidence type="ECO:0000256" key="2">
    <source>
        <dbReference type="ARBA" id="ARBA00004777"/>
    </source>
</evidence>
<evidence type="ECO:0000256" key="1">
    <source>
        <dbReference type="ARBA" id="ARBA00001974"/>
    </source>
</evidence>
<dbReference type="GO" id="GO:0009086">
    <property type="term" value="P:methionine biosynthetic process"/>
    <property type="evidence" value="ECO:0007669"/>
    <property type="project" value="TreeGrafter"/>
</dbReference>
<dbReference type="Gene3D" id="3.20.20.220">
    <property type="match status" value="1"/>
</dbReference>
<dbReference type="UniPathway" id="UPA00193"/>
<sequence>MKFSDLMKKRQTLSFEVYPPKTEKGMNNLPGMIRRLGELQPDYISCTYGAGGSNVGKNREVLREVEKVAVPVTHLTCIGQTKESVRRQLQAYLDQGVTHILALRGDIPYGQSGTGGEFSHATDLVAFIRKEFGTAFEIAVAGTPGGHVECSSLEADIMHLRQKQDLGADYIITQLCFDMDVFRRWHEAIRKAGITIPVDAGIMPVISKKSVINQCFSHNACPVPRDLALVLTQNWFDTDPEGNEIPGAREAFREEGIAYTVRLLEQYIAEGIDGIHLYTMDRSEDVREVLQRAGLR</sequence>
<keyword evidence="4 8" id="KW-0285">Flavoprotein</keyword>
<evidence type="ECO:0000256" key="5">
    <source>
        <dbReference type="ARBA" id="ARBA00022827"/>
    </source>
</evidence>
<dbReference type="InterPro" id="IPR029041">
    <property type="entry name" value="FAD-linked_oxidoreductase-like"/>
</dbReference>
<dbReference type="GO" id="GO:0106312">
    <property type="term" value="F:methylenetetrahydrofolate reductase (NADH) activity"/>
    <property type="evidence" value="ECO:0007669"/>
    <property type="project" value="UniProtKB-EC"/>
</dbReference>
<dbReference type="PANTHER" id="PTHR45754:SF3">
    <property type="entry name" value="METHYLENETETRAHYDROFOLATE REDUCTASE (NADPH)"/>
    <property type="match status" value="1"/>
</dbReference>
<dbReference type="GO" id="GO:0035999">
    <property type="term" value="P:tetrahydrofolate interconversion"/>
    <property type="evidence" value="ECO:0007669"/>
    <property type="project" value="UniProtKB-UniPathway"/>
</dbReference>
<organism evidence="9 10">
    <name type="scientific">Porcincola intestinalis</name>
    <dbReference type="NCBI Taxonomy" id="2606632"/>
    <lineage>
        <taxon>Bacteria</taxon>
        <taxon>Bacillati</taxon>
        <taxon>Bacillota</taxon>
        <taxon>Clostridia</taxon>
        <taxon>Lachnospirales</taxon>
        <taxon>Lachnospiraceae</taxon>
        <taxon>Porcincola</taxon>
    </lineage>
</organism>
<comment type="pathway">
    <text evidence="2 8">One-carbon metabolism; tetrahydrofolate interconversion.</text>
</comment>